<sequence>MTWPAKAVAGLFVTLSIASSCSDPSSIGLDLDPNNNQIGVFYAEIPLSASMVLLDSFNTTNAGVMVVGGLTSDFFGTTEGIGFSRLAISPTVARPQQSAVLDSVKFNFQIESVIGNDLSTPKSLSVHLLTESILDTTYYNTDRLEFDPQPIAQGSFNFSSRQDTAVNVHMESGFSEFIFEELKKGDAFRDIFTFRSLIPGIAFQGDPSEETSAAIAVGSTTAITVYYKNEGDTISRGYTISTAQSRHFNYVNNDRTGTPTAEITEPRVAYSVGNRVGSISNVGIVMKLDTSPIDSFLDTLENVTFNDIELSIGPLGSNVSTNRPPQGLLMYFTNDQNTIERNANNSSLAVQREGAAQVINDNGSMVPAFGSNSEAILSYSSATNLYRAKITSHMNALYRLGLERRDFLLYPSVGLGSPDIFKRSFREFVVDENEIKLKIYYSKIRAF</sequence>
<dbReference type="RefSeq" id="WP_241345823.1">
    <property type="nucleotide sequence ID" value="NZ_JAKZGP010000001.1"/>
</dbReference>
<protein>
    <recommendedName>
        <fullName evidence="3">DUF4270 domain-containing protein</fullName>
    </recommendedName>
</protein>
<comment type="caution">
    <text evidence="1">The sequence shown here is derived from an EMBL/GenBank/DDBJ whole genome shotgun (WGS) entry which is preliminary data.</text>
</comment>
<dbReference type="Proteomes" id="UP001165489">
    <property type="component" value="Unassembled WGS sequence"/>
</dbReference>
<dbReference type="EMBL" id="JAKZGP010000001">
    <property type="protein sequence ID" value="MCH7407883.1"/>
    <property type="molecule type" value="Genomic_DNA"/>
</dbReference>
<dbReference type="InterPro" id="IPR025366">
    <property type="entry name" value="DUF4270"/>
</dbReference>
<name>A0ABS9UUP4_9BACT</name>
<proteinExistence type="predicted"/>
<reference evidence="1" key="1">
    <citation type="submission" date="2022-03" db="EMBL/GenBank/DDBJ databases">
        <title>De novo assembled genomes of Belliella spp. (Cyclobacteriaceae) strains.</title>
        <authorList>
            <person name="Szabo A."/>
            <person name="Korponai K."/>
            <person name="Felfoldi T."/>
        </authorList>
    </citation>
    <scope>NUCLEOTIDE SEQUENCE</scope>
    <source>
        <strain evidence="1">DSM 111904</strain>
    </source>
</reference>
<evidence type="ECO:0000313" key="2">
    <source>
        <dbReference type="Proteomes" id="UP001165489"/>
    </source>
</evidence>
<evidence type="ECO:0008006" key="3">
    <source>
        <dbReference type="Google" id="ProtNLM"/>
    </source>
</evidence>
<dbReference type="Pfam" id="PF14092">
    <property type="entry name" value="DUF4270"/>
    <property type="match status" value="1"/>
</dbReference>
<accession>A0ABS9UUP4</accession>
<organism evidence="1 2">
    <name type="scientific">Belliella filtrata</name>
    <dbReference type="NCBI Taxonomy" id="2923435"/>
    <lineage>
        <taxon>Bacteria</taxon>
        <taxon>Pseudomonadati</taxon>
        <taxon>Bacteroidota</taxon>
        <taxon>Cytophagia</taxon>
        <taxon>Cytophagales</taxon>
        <taxon>Cyclobacteriaceae</taxon>
        <taxon>Belliella</taxon>
    </lineage>
</organism>
<gene>
    <name evidence="1" type="ORF">MM239_00620</name>
</gene>
<evidence type="ECO:0000313" key="1">
    <source>
        <dbReference type="EMBL" id="MCH7407883.1"/>
    </source>
</evidence>
<dbReference type="PROSITE" id="PS51257">
    <property type="entry name" value="PROKAR_LIPOPROTEIN"/>
    <property type="match status" value="1"/>
</dbReference>
<keyword evidence="2" id="KW-1185">Reference proteome</keyword>